<organism evidence="2 4">
    <name type="scientific">Brevibacillus composti</name>
    <dbReference type="NCBI Taxonomy" id="2796470"/>
    <lineage>
        <taxon>Bacteria</taxon>
        <taxon>Bacillati</taxon>
        <taxon>Bacillota</taxon>
        <taxon>Bacilli</taxon>
        <taxon>Bacillales</taxon>
        <taxon>Paenibacillaceae</taxon>
        <taxon>Brevibacillus</taxon>
    </lineage>
</organism>
<dbReference type="EMBL" id="CP066308">
    <property type="protein sequence ID" value="QQE75191.1"/>
    <property type="molecule type" value="Genomic_DNA"/>
</dbReference>
<accession>A0A7T5JQ22</accession>
<evidence type="ECO:0000313" key="4">
    <source>
        <dbReference type="Proteomes" id="UP000595847"/>
    </source>
</evidence>
<dbReference type="Proteomes" id="UP000595847">
    <property type="component" value="Chromosome"/>
</dbReference>
<sequence>MYKNPLIAPSLTDETTLDDAGIEVYTHDCHNLPICMSYGSHYIACLAGAYAGNRCSRGEKMNIRILNDMNPNATYKPEKPSRETVEAYIKG</sequence>
<protein>
    <submittedName>
        <fullName evidence="2">Uncharacterized protein</fullName>
    </submittedName>
</protein>
<dbReference type="AlphaFoldDB" id="A0A7T5JQ22"/>
<evidence type="ECO:0000313" key="3">
    <source>
        <dbReference type="EMBL" id="QUO42716.1"/>
    </source>
</evidence>
<reference evidence="2 4" key="1">
    <citation type="submission" date="2020-12" db="EMBL/GenBank/DDBJ databases">
        <title>strain FJAT-54423T represents a novel species of the genus Brevibacillus.</title>
        <authorList>
            <person name="Tang R."/>
        </authorList>
    </citation>
    <scope>NUCLEOTIDE SEQUENCE [LARGE SCALE GENOMIC DNA]</scope>
    <source>
        <strain evidence="2 4">FJAT-54423</strain>
    </source>
</reference>
<name>A0A7T5JQ22_9BACL</name>
<reference evidence="3" key="2">
    <citation type="submission" date="2021-04" db="EMBL/GenBank/DDBJ databases">
        <title>Brevibacillus composti FJAT-54423, complete genome.</title>
        <authorList>
            <person name="Tang R."/>
        </authorList>
    </citation>
    <scope>NUCLEOTIDE SEQUENCE</scope>
    <source>
        <strain evidence="3">FJAT-54424</strain>
    </source>
</reference>
<proteinExistence type="predicted"/>
<dbReference type="EMBL" id="CP066308">
    <property type="protein sequence ID" value="QQE75690.1"/>
    <property type="molecule type" value="Genomic_DNA"/>
</dbReference>
<gene>
    <name evidence="1" type="ORF">JD108_04470</name>
    <name evidence="2" type="ORF">JD108_07375</name>
    <name evidence="3" type="ORF">KDJ56_07055</name>
</gene>
<dbReference type="Proteomes" id="UP000677234">
    <property type="component" value="Chromosome"/>
</dbReference>
<keyword evidence="5" id="KW-1185">Reference proteome</keyword>
<dbReference type="KEGG" id="bcop:JD108_07375"/>
<evidence type="ECO:0000313" key="2">
    <source>
        <dbReference type="EMBL" id="QQE75690.1"/>
    </source>
</evidence>
<evidence type="ECO:0000313" key="5">
    <source>
        <dbReference type="Proteomes" id="UP000677234"/>
    </source>
</evidence>
<dbReference type="EMBL" id="CP073708">
    <property type="protein sequence ID" value="QUO42716.1"/>
    <property type="molecule type" value="Genomic_DNA"/>
</dbReference>
<evidence type="ECO:0000313" key="1">
    <source>
        <dbReference type="EMBL" id="QQE75191.1"/>
    </source>
</evidence>
<dbReference type="RefSeq" id="WP_198828721.1">
    <property type="nucleotide sequence ID" value="NZ_CP066308.1"/>
</dbReference>
<dbReference type="KEGG" id="bcop:JD108_04470"/>